<dbReference type="AlphaFoldDB" id="A0A6N2UC96"/>
<keyword evidence="2 3" id="KW-0808">Transferase</keyword>
<dbReference type="InterPro" id="IPR002516">
    <property type="entry name" value="Glyco_trans_11"/>
</dbReference>
<sequence>MFQYALYKAFEQKHIDVYADLAWYKNKSVKFELYNFGIKINVASEKDINRLSDCQADFVSRIRRKIFGKKKSFVSEKNDSCYENDILRMDNVYLSGYWQTEKYFSNTREKLLEDYSFALVNSQVSEWEDSIRNKNSVSIHIRRGDYLQGELYGGICTSLYYAEAIEYIKMRVPNAKFFVFSDDVEWVKQQEDFKGFVIVDRNEYSSALSDMYLMSLCKHNIIANSSFSWWAAWLNRNEEKIVIAPRRWLNGKCTPDIWCKKWIRI</sequence>
<evidence type="ECO:0000313" key="3">
    <source>
        <dbReference type="EMBL" id="VYT14393.1"/>
    </source>
</evidence>
<dbReference type="EMBL" id="CACRTF010000011">
    <property type="protein sequence ID" value="VYT14393.1"/>
    <property type="molecule type" value="Genomic_DNA"/>
</dbReference>
<dbReference type="GO" id="GO:0016020">
    <property type="term" value="C:membrane"/>
    <property type="evidence" value="ECO:0007669"/>
    <property type="project" value="InterPro"/>
</dbReference>
<dbReference type="CDD" id="cd11301">
    <property type="entry name" value="Fut1_Fut2_like"/>
    <property type="match status" value="1"/>
</dbReference>
<dbReference type="Pfam" id="PF01531">
    <property type="entry name" value="Glyco_transf_11"/>
    <property type="match status" value="1"/>
</dbReference>
<dbReference type="PANTHER" id="PTHR11927:SF9">
    <property type="entry name" value="L-FUCOSYLTRANSFERASE"/>
    <property type="match status" value="1"/>
</dbReference>
<dbReference type="PANTHER" id="PTHR11927">
    <property type="entry name" value="GALACTOSIDE 2-L-FUCOSYLTRANSFERASE"/>
    <property type="match status" value="1"/>
</dbReference>
<dbReference type="GO" id="GO:0008107">
    <property type="term" value="F:galactoside 2-alpha-L-fucosyltransferase activity"/>
    <property type="evidence" value="ECO:0007669"/>
    <property type="project" value="InterPro"/>
</dbReference>
<keyword evidence="1" id="KW-0328">Glycosyltransferase</keyword>
<proteinExistence type="predicted"/>
<reference evidence="3" key="1">
    <citation type="submission" date="2019-11" db="EMBL/GenBank/DDBJ databases">
        <authorList>
            <person name="Feng L."/>
        </authorList>
    </citation>
    <scope>NUCLEOTIDE SEQUENCE</scope>
    <source>
        <strain evidence="3">CbolteaeLFYP116</strain>
    </source>
</reference>
<gene>
    <name evidence="3" type="ORF">CBLFYP116_02034</name>
</gene>
<dbReference type="GO" id="GO:0005975">
    <property type="term" value="P:carbohydrate metabolic process"/>
    <property type="evidence" value="ECO:0007669"/>
    <property type="project" value="InterPro"/>
</dbReference>
<protein>
    <submittedName>
        <fullName evidence="3">Glycosyl transferase family 11</fullName>
    </submittedName>
</protein>
<organism evidence="3">
    <name type="scientific">Enterocloster bolteae</name>
    <dbReference type="NCBI Taxonomy" id="208479"/>
    <lineage>
        <taxon>Bacteria</taxon>
        <taxon>Bacillati</taxon>
        <taxon>Bacillota</taxon>
        <taxon>Clostridia</taxon>
        <taxon>Lachnospirales</taxon>
        <taxon>Lachnospiraceae</taxon>
        <taxon>Enterocloster</taxon>
    </lineage>
</organism>
<evidence type="ECO:0000256" key="1">
    <source>
        <dbReference type="ARBA" id="ARBA00022676"/>
    </source>
</evidence>
<dbReference type="Gene3D" id="3.40.50.11350">
    <property type="match status" value="1"/>
</dbReference>
<evidence type="ECO:0000256" key="2">
    <source>
        <dbReference type="ARBA" id="ARBA00022679"/>
    </source>
</evidence>
<name>A0A6N2UC96_9FIRM</name>
<accession>A0A6N2UC96</accession>